<dbReference type="InterPro" id="IPR038424">
    <property type="entry name" value="H_kinase_PdtaS_GAF_sf"/>
</dbReference>
<keyword evidence="7" id="KW-0067">ATP-binding</keyword>
<evidence type="ECO:0000256" key="1">
    <source>
        <dbReference type="ARBA" id="ARBA00000085"/>
    </source>
</evidence>
<evidence type="ECO:0000313" key="9">
    <source>
        <dbReference type="EMBL" id="CAB5026302.1"/>
    </source>
</evidence>
<evidence type="ECO:0000259" key="8">
    <source>
        <dbReference type="PROSITE" id="PS50109"/>
    </source>
</evidence>
<dbReference type="PANTHER" id="PTHR41523:SF8">
    <property type="entry name" value="ETHYLENE RESPONSE SENSOR PROTEIN"/>
    <property type="match status" value="1"/>
</dbReference>
<dbReference type="InterPro" id="IPR036890">
    <property type="entry name" value="HATPase_C_sf"/>
</dbReference>
<dbReference type="EC" id="2.7.13.3" evidence="2"/>
<sequence length="513" mass="56291">MATLGDLARQNTVLEKEDIVHLQNLISEWGMLADFCFADLLLYLPTDDGKWIVGAHVRAATGQTLYIADRVATWAAHEEELLLAEAYSTGEWSEGEIPLEEGAQQARMFAIPVRFNGRPIAVLSREWSTRSSRQPGELERTYLEIFDRFSLMIKEGLFPFPGKAADSSVAPRVGDGVLVIDEAARVRYASPNAVSALHRVGIGANSVGQTLAELGFTDSAVRQAFERHEPVVEEFDQTSEVTLLARCMPLLNVNHEDGSHSATGAVLLLRDVSELRRRDRLILSKDATIREIHHRVKNNLQTISSLLRLQARRLEEGEAKSAVNESVRRIRTIALVHETLSREPGEDVAFIEIVRPLLRLVEESLQSPDRPIRFVVHGDGGRLPATIATPLSVVLTELLQNAVDHGFKESNSHRGGNVSVHLSQEVEVSPQGEESTRLCVRVLDDGAGLDPNFDISQATGLGLSIVRTLVSTELGGTIDMRSATAADYEEADVELPSNSMGTMIELVVPIAAI</sequence>
<dbReference type="EMBL" id="CAFBQU010000006">
    <property type="protein sequence ID" value="CAB5061583.1"/>
    <property type="molecule type" value="Genomic_DNA"/>
</dbReference>
<dbReference type="Pfam" id="PF12282">
    <property type="entry name" value="GAF_PdtaS"/>
    <property type="match status" value="1"/>
</dbReference>
<organism evidence="9">
    <name type="scientific">freshwater metagenome</name>
    <dbReference type="NCBI Taxonomy" id="449393"/>
    <lineage>
        <taxon>unclassified sequences</taxon>
        <taxon>metagenomes</taxon>
        <taxon>ecological metagenomes</taxon>
    </lineage>
</organism>
<dbReference type="InterPro" id="IPR005467">
    <property type="entry name" value="His_kinase_dom"/>
</dbReference>
<proteinExistence type="predicted"/>
<feature type="domain" description="Histidine kinase" evidence="8">
    <location>
        <begin position="291"/>
        <end position="512"/>
    </location>
</feature>
<dbReference type="Pfam" id="PF07568">
    <property type="entry name" value="HisKA_2"/>
    <property type="match status" value="1"/>
</dbReference>
<evidence type="ECO:0000256" key="5">
    <source>
        <dbReference type="ARBA" id="ARBA00022741"/>
    </source>
</evidence>
<accession>A0A6J7RC10</accession>
<dbReference type="PRINTS" id="PR00344">
    <property type="entry name" value="BCTRLSENSOR"/>
</dbReference>
<keyword evidence="5" id="KW-0547">Nucleotide-binding</keyword>
<dbReference type="SMART" id="SM00911">
    <property type="entry name" value="HWE_HK"/>
    <property type="match status" value="1"/>
</dbReference>
<dbReference type="GO" id="GO:0005524">
    <property type="term" value="F:ATP binding"/>
    <property type="evidence" value="ECO:0007669"/>
    <property type="project" value="UniProtKB-KW"/>
</dbReference>
<dbReference type="InterPro" id="IPR004358">
    <property type="entry name" value="Sig_transdc_His_kin-like_C"/>
</dbReference>
<dbReference type="Pfam" id="PF02518">
    <property type="entry name" value="HATPase_c"/>
    <property type="match status" value="1"/>
</dbReference>
<evidence type="ECO:0000256" key="3">
    <source>
        <dbReference type="ARBA" id="ARBA00022553"/>
    </source>
</evidence>
<evidence type="ECO:0000313" key="10">
    <source>
        <dbReference type="EMBL" id="CAB5061583.1"/>
    </source>
</evidence>
<dbReference type="Gene3D" id="3.30.450.20">
    <property type="entry name" value="PAS domain"/>
    <property type="match status" value="1"/>
</dbReference>
<protein>
    <recommendedName>
        <fullName evidence="2">histidine kinase</fullName>
        <ecNumber evidence="2">2.7.13.3</ecNumber>
    </recommendedName>
</protein>
<dbReference type="Gene3D" id="3.30.450.280">
    <property type="entry name" value="GAF domain"/>
    <property type="match status" value="1"/>
</dbReference>
<evidence type="ECO:0000256" key="2">
    <source>
        <dbReference type="ARBA" id="ARBA00012438"/>
    </source>
</evidence>
<name>A0A6J7RC10_9ZZZZ</name>
<keyword evidence="6" id="KW-0418">Kinase</keyword>
<keyword evidence="3" id="KW-0597">Phosphoprotein</keyword>
<evidence type="ECO:0000256" key="4">
    <source>
        <dbReference type="ARBA" id="ARBA00022679"/>
    </source>
</evidence>
<dbReference type="SMART" id="SM00387">
    <property type="entry name" value="HATPase_c"/>
    <property type="match status" value="1"/>
</dbReference>
<dbReference type="AlphaFoldDB" id="A0A6J7RC10"/>
<comment type="catalytic activity">
    <reaction evidence="1">
        <text>ATP + protein L-histidine = ADP + protein N-phospho-L-histidine.</text>
        <dbReference type="EC" id="2.7.13.3"/>
    </reaction>
</comment>
<dbReference type="SUPFAM" id="SSF55874">
    <property type="entry name" value="ATPase domain of HSP90 chaperone/DNA topoisomerase II/histidine kinase"/>
    <property type="match status" value="1"/>
</dbReference>
<dbReference type="PANTHER" id="PTHR41523">
    <property type="entry name" value="TWO-COMPONENT SYSTEM SENSOR PROTEIN"/>
    <property type="match status" value="1"/>
</dbReference>
<dbReference type="InterPro" id="IPR003594">
    <property type="entry name" value="HATPase_dom"/>
</dbReference>
<evidence type="ECO:0000256" key="7">
    <source>
        <dbReference type="ARBA" id="ARBA00022840"/>
    </source>
</evidence>
<dbReference type="PROSITE" id="PS50109">
    <property type="entry name" value="HIS_KIN"/>
    <property type="match status" value="1"/>
</dbReference>
<dbReference type="InterPro" id="IPR011495">
    <property type="entry name" value="Sig_transdc_His_kin_sub2_dim/P"/>
</dbReference>
<dbReference type="Gene3D" id="3.30.565.10">
    <property type="entry name" value="Histidine kinase-like ATPase, C-terminal domain"/>
    <property type="match status" value="1"/>
</dbReference>
<dbReference type="InterPro" id="IPR022066">
    <property type="entry name" value="PdtaS_GAF"/>
</dbReference>
<dbReference type="InterPro" id="IPR011102">
    <property type="entry name" value="Sig_transdc_His_kinase_HWE"/>
</dbReference>
<gene>
    <name evidence="9" type="ORF">UFOPK4098_01171</name>
    <name evidence="10" type="ORF">UFOPK4347_00395</name>
</gene>
<dbReference type="EMBL" id="CAFBPN010000073">
    <property type="protein sequence ID" value="CAB5026302.1"/>
    <property type="molecule type" value="Genomic_DNA"/>
</dbReference>
<reference evidence="9" key="1">
    <citation type="submission" date="2020-05" db="EMBL/GenBank/DDBJ databases">
        <authorList>
            <person name="Chiriac C."/>
            <person name="Salcher M."/>
            <person name="Ghai R."/>
            <person name="Kavagutti S V."/>
        </authorList>
    </citation>
    <scope>NUCLEOTIDE SEQUENCE</scope>
</reference>
<dbReference type="GO" id="GO:0004673">
    <property type="term" value="F:protein histidine kinase activity"/>
    <property type="evidence" value="ECO:0007669"/>
    <property type="project" value="UniProtKB-EC"/>
</dbReference>
<evidence type="ECO:0000256" key="6">
    <source>
        <dbReference type="ARBA" id="ARBA00022777"/>
    </source>
</evidence>
<keyword evidence="4" id="KW-0808">Transferase</keyword>